<dbReference type="PANTHER" id="PTHR23061:SF12">
    <property type="entry name" value="DNA POLYMERASE ALPHA SUBUNIT B"/>
    <property type="match status" value="1"/>
</dbReference>
<dbReference type="InterPro" id="IPR016722">
    <property type="entry name" value="DNA_pol_alpha_bsu"/>
</dbReference>
<keyword evidence="5" id="KW-1185">Reference proteome</keyword>
<dbReference type="PANTHER" id="PTHR23061">
    <property type="entry name" value="DNA POLYMERASE 2 ALPHA 70 KDA SUBUNIT"/>
    <property type="match status" value="1"/>
</dbReference>
<accession>A0A2T6ZTM0</accession>
<reference evidence="4 5" key="1">
    <citation type="submission" date="2017-04" db="EMBL/GenBank/DDBJ databases">
        <title>Draft genome sequence of Tuber borchii Vittad., a whitish edible truffle.</title>
        <authorList>
            <consortium name="DOE Joint Genome Institute"/>
            <person name="Murat C."/>
            <person name="Kuo A."/>
            <person name="Barry K.W."/>
            <person name="Clum A."/>
            <person name="Dockter R.B."/>
            <person name="Fauchery L."/>
            <person name="Iotti M."/>
            <person name="Kohler A."/>
            <person name="Labutti K."/>
            <person name="Lindquist E.A."/>
            <person name="Lipzen A."/>
            <person name="Ohm R.A."/>
            <person name="Wang M."/>
            <person name="Grigoriev I.V."/>
            <person name="Zambonelli A."/>
            <person name="Martin F.M."/>
        </authorList>
    </citation>
    <scope>NUCLEOTIDE SEQUENCE [LARGE SCALE GENOMIC DNA]</scope>
    <source>
        <strain evidence="4 5">Tbo3840</strain>
    </source>
</reference>
<dbReference type="STRING" id="42251.A0A2T6ZTM0"/>
<dbReference type="Proteomes" id="UP000244722">
    <property type="component" value="Unassembled WGS sequence"/>
</dbReference>
<evidence type="ECO:0000313" key="5">
    <source>
        <dbReference type="Proteomes" id="UP000244722"/>
    </source>
</evidence>
<feature type="domain" description="DNA polymerase alpha subunit B OB" evidence="3">
    <location>
        <begin position="314"/>
        <end position="421"/>
    </location>
</feature>
<dbReference type="GO" id="GO:0006270">
    <property type="term" value="P:DNA replication initiation"/>
    <property type="evidence" value="ECO:0007669"/>
    <property type="project" value="TreeGrafter"/>
</dbReference>
<evidence type="ECO:0000256" key="1">
    <source>
        <dbReference type="ARBA" id="ARBA00004123"/>
    </source>
</evidence>
<dbReference type="Pfam" id="PF22062">
    <property type="entry name" value="OB_DPOA2"/>
    <property type="match status" value="1"/>
</dbReference>
<organism evidence="4 5">
    <name type="scientific">Tuber borchii</name>
    <name type="common">White truffle</name>
    <dbReference type="NCBI Taxonomy" id="42251"/>
    <lineage>
        <taxon>Eukaryota</taxon>
        <taxon>Fungi</taxon>
        <taxon>Dikarya</taxon>
        <taxon>Ascomycota</taxon>
        <taxon>Pezizomycotina</taxon>
        <taxon>Pezizomycetes</taxon>
        <taxon>Pezizales</taxon>
        <taxon>Tuberaceae</taxon>
        <taxon>Tuber</taxon>
    </lineage>
</organism>
<name>A0A2T6ZTM0_TUBBO</name>
<comment type="subcellular location">
    <subcellularLocation>
        <location evidence="1">Nucleus</location>
    </subcellularLocation>
</comment>
<evidence type="ECO:0000313" key="4">
    <source>
        <dbReference type="EMBL" id="PUU78825.1"/>
    </source>
</evidence>
<protein>
    <recommendedName>
        <fullName evidence="3">DNA polymerase alpha subunit B OB domain-containing protein</fullName>
    </recommendedName>
</protein>
<evidence type="ECO:0000256" key="2">
    <source>
        <dbReference type="ARBA" id="ARBA00023242"/>
    </source>
</evidence>
<comment type="caution">
    <text evidence="4">The sequence shown here is derived from an EMBL/GenBank/DDBJ whole genome shotgun (WGS) entry which is preliminary data.</text>
</comment>
<dbReference type="InterPro" id="IPR054300">
    <property type="entry name" value="OB_DPOA2"/>
</dbReference>
<keyword evidence="2" id="KW-0539">Nucleus</keyword>
<sequence length="435" mass="48284">MSHRQAEKRLGFVLETIDEDAVPVKHMIATSDGGANIEGLTPNELEGVRAKVYERILEFLEGEGYPSETNEDYKEANVHDLVYTILIPVISIFRRKTGRNLRLRREKSIIASNGEKDGNQEFVMIDIVGVDDRKFVFLMEAKKSSLGEAKKQCLLAMKDMGEMNGGGVVYGFVTTGEAWQLLRFEGARPEVLGQVASMLKIYGIPAEEPFFKWELYCIEMGLDDTKLNLDIVQAFKEDVHEFGRGIKSKLRMHGTTTSRPVAELQLYTFCTMKNVGSTYKVLNEHIPKPSLPLPESLADAELASPMHQKLSEVSELINDYVDEPMDTIQEPHEFANNQFGNPSTASLSEIIGVGRTSCNTLGGRLSPSSVLLEASRKIGAGSRAQLKLDALPSYSFFSRQIVAVKGVNRSSECLAVGEILQVHHAPIRQFLGDIV</sequence>
<dbReference type="AlphaFoldDB" id="A0A2T6ZTM0"/>
<proteinExistence type="predicted"/>
<gene>
    <name evidence="4" type="ORF">B9Z19DRAFT_1125968</name>
</gene>
<dbReference type="GO" id="GO:0005658">
    <property type="term" value="C:alpha DNA polymerase:primase complex"/>
    <property type="evidence" value="ECO:0007669"/>
    <property type="project" value="TreeGrafter"/>
</dbReference>
<dbReference type="EMBL" id="NESQ01000105">
    <property type="protein sequence ID" value="PUU78825.1"/>
    <property type="molecule type" value="Genomic_DNA"/>
</dbReference>
<evidence type="ECO:0000259" key="3">
    <source>
        <dbReference type="Pfam" id="PF22062"/>
    </source>
</evidence>
<dbReference type="OrthoDB" id="5355583at2759"/>